<reference evidence="4" key="3">
    <citation type="journal article" date="2017" name="Nature">
        <title>Genome sequence of the progenitor of the wheat D genome Aegilops tauschii.</title>
        <authorList>
            <person name="Luo M.C."/>
            <person name="Gu Y.Q."/>
            <person name="Puiu D."/>
            <person name="Wang H."/>
            <person name="Twardziok S.O."/>
            <person name="Deal K.R."/>
            <person name="Huo N."/>
            <person name="Zhu T."/>
            <person name="Wang L."/>
            <person name="Wang Y."/>
            <person name="McGuire P.E."/>
            <person name="Liu S."/>
            <person name="Long H."/>
            <person name="Ramasamy R.K."/>
            <person name="Rodriguez J.C."/>
            <person name="Van S.L."/>
            <person name="Yuan L."/>
            <person name="Wang Z."/>
            <person name="Xia Z."/>
            <person name="Xiao L."/>
            <person name="Anderson O.D."/>
            <person name="Ouyang S."/>
            <person name="Liang Y."/>
            <person name="Zimin A.V."/>
            <person name="Pertea G."/>
            <person name="Qi P."/>
            <person name="Bennetzen J.L."/>
            <person name="Dai X."/>
            <person name="Dawson M.W."/>
            <person name="Muller H.G."/>
            <person name="Kugler K."/>
            <person name="Rivarola-Duarte L."/>
            <person name="Spannagl M."/>
            <person name="Mayer K.F.X."/>
            <person name="Lu F.H."/>
            <person name="Bevan M.W."/>
            <person name="Leroy P."/>
            <person name="Li P."/>
            <person name="You F.M."/>
            <person name="Sun Q."/>
            <person name="Liu Z."/>
            <person name="Lyons E."/>
            <person name="Wicker T."/>
            <person name="Salzberg S.L."/>
            <person name="Devos K.M."/>
            <person name="Dvorak J."/>
        </authorList>
    </citation>
    <scope>NUCLEOTIDE SEQUENCE [LARGE SCALE GENOMIC DNA]</scope>
    <source>
        <strain evidence="4">cv. AL8/78</strain>
    </source>
</reference>
<reference evidence="4" key="4">
    <citation type="submission" date="2019-03" db="UniProtKB">
        <authorList>
            <consortium name="EnsemblPlants"/>
        </authorList>
    </citation>
    <scope>IDENTIFICATION</scope>
</reference>
<accession>A0A453CJM7</accession>
<dbReference type="SUPFAM" id="SSF52540">
    <property type="entry name" value="P-loop containing nucleoside triphosphate hydrolases"/>
    <property type="match status" value="2"/>
</dbReference>
<protein>
    <recommendedName>
        <fullName evidence="1">ATP-dependent DNA helicase</fullName>
        <ecNumber evidence="1">5.6.2.3</ecNumber>
    </recommendedName>
</protein>
<evidence type="ECO:0000313" key="5">
    <source>
        <dbReference type="Proteomes" id="UP000015105"/>
    </source>
</evidence>
<comment type="cofactor">
    <cofactor evidence="1">
        <name>Mg(2+)</name>
        <dbReference type="ChEBI" id="CHEBI:18420"/>
    </cofactor>
</comment>
<dbReference type="PANTHER" id="PTHR10492">
    <property type="match status" value="1"/>
</dbReference>
<organism evidence="4 5">
    <name type="scientific">Aegilops tauschii subsp. strangulata</name>
    <name type="common">Goatgrass</name>
    <dbReference type="NCBI Taxonomy" id="200361"/>
    <lineage>
        <taxon>Eukaryota</taxon>
        <taxon>Viridiplantae</taxon>
        <taxon>Streptophyta</taxon>
        <taxon>Embryophyta</taxon>
        <taxon>Tracheophyta</taxon>
        <taxon>Spermatophyta</taxon>
        <taxon>Magnoliopsida</taxon>
        <taxon>Liliopsida</taxon>
        <taxon>Poales</taxon>
        <taxon>Poaceae</taxon>
        <taxon>BOP clade</taxon>
        <taxon>Pooideae</taxon>
        <taxon>Triticodae</taxon>
        <taxon>Triticeae</taxon>
        <taxon>Triticinae</taxon>
        <taxon>Aegilops</taxon>
    </lineage>
</organism>
<keyword evidence="1" id="KW-0378">Hydrolase</keyword>
<dbReference type="GO" id="GO:0005524">
    <property type="term" value="F:ATP binding"/>
    <property type="evidence" value="ECO:0007669"/>
    <property type="project" value="UniProtKB-KW"/>
</dbReference>
<feature type="domain" description="DNA helicase Pif1-like 2B" evidence="3">
    <location>
        <begin position="356"/>
        <end position="402"/>
    </location>
</feature>
<keyword evidence="1" id="KW-0347">Helicase</keyword>
<dbReference type="FunFam" id="3.40.50.300:FF:002884">
    <property type="entry name" value="ATP-dependent DNA helicase"/>
    <property type="match status" value="1"/>
</dbReference>
<reference evidence="4" key="5">
    <citation type="journal article" date="2021" name="G3 (Bethesda)">
        <title>Aegilops tauschii genome assembly Aet v5.0 features greater sequence contiguity and improved annotation.</title>
        <authorList>
            <person name="Wang L."/>
            <person name="Zhu T."/>
            <person name="Rodriguez J.C."/>
            <person name="Deal K.R."/>
            <person name="Dubcovsky J."/>
            <person name="McGuire P.E."/>
            <person name="Lux T."/>
            <person name="Spannagl M."/>
            <person name="Mayer K.F.X."/>
            <person name="Baldrich P."/>
            <person name="Meyers B.C."/>
            <person name="Huo N."/>
            <person name="Gu Y.Q."/>
            <person name="Zhou H."/>
            <person name="Devos K.M."/>
            <person name="Bennetzen J.L."/>
            <person name="Unver T."/>
            <person name="Budak H."/>
            <person name="Gulick P.J."/>
            <person name="Galiba G."/>
            <person name="Kalapos B."/>
            <person name="Nelson D.R."/>
            <person name="Li P."/>
            <person name="You F.M."/>
            <person name="Luo M.C."/>
            <person name="Dvorak J."/>
        </authorList>
    </citation>
    <scope>NUCLEOTIDE SEQUENCE [LARGE SCALE GENOMIC DNA]</scope>
    <source>
        <strain evidence="4">cv. AL8/78</strain>
    </source>
</reference>
<dbReference type="PANTHER" id="PTHR10492:SF92">
    <property type="entry name" value="ATP-DEPENDENT DNA HELICASE"/>
    <property type="match status" value="1"/>
</dbReference>
<dbReference type="GO" id="GO:0006281">
    <property type="term" value="P:DNA repair"/>
    <property type="evidence" value="ECO:0007669"/>
    <property type="project" value="UniProtKB-KW"/>
</dbReference>
<keyword evidence="1" id="KW-0067">ATP-binding</keyword>
<dbReference type="GO" id="GO:0043139">
    <property type="term" value="F:5'-3' DNA helicase activity"/>
    <property type="evidence" value="ECO:0007669"/>
    <property type="project" value="UniProtKB-EC"/>
</dbReference>
<keyword evidence="1" id="KW-0547">Nucleotide-binding</keyword>
<keyword evidence="5" id="KW-1185">Reference proteome</keyword>
<dbReference type="InterPro" id="IPR010285">
    <property type="entry name" value="DNA_helicase_pif1-like_DEAD"/>
</dbReference>
<dbReference type="GO" id="GO:0006310">
    <property type="term" value="P:DNA recombination"/>
    <property type="evidence" value="ECO:0007669"/>
    <property type="project" value="UniProtKB-KW"/>
</dbReference>
<dbReference type="EC" id="5.6.2.3" evidence="1"/>
<reference evidence="5" key="1">
    <citation type="journal article" date="2014" name="Science">
        <title>Ancient hybridizations among the ancestral genomes of bread wheat.</title>
        <authorList>
            <consortium name="International Wheat Genome Sequencing Consortium,"/>
            <person name="Marcussen T."/>
            <person name="Sandve S.R."/>
            <person name="Heier L."/>
            <person name="Spannagl M."/>
            <person name="Pfeifer M."/>
            <person name="Jakobsen K.S."/>
            <person name="Wulff B.B."/>
            <person name="Steuernagel B."/>
            <person name="Mayer K.F."/>
            <person name="Olsen O.A."/>
        </authorList>
    </citation>
    <scope>NUCLEOTIDE SEQUENCE [LARGE SCALE GENOMIC DNA]</scope>
    <source>
        <strain evidence="5">cv. AL8/78</strain>
    </source>
</reference>
<keyword evidence="1" id="KW-0227">DNA damage</keyword>
<dbReference type="InterPro" id="IPR049163">
    <property type="entry name" value="Pif1-like_2B_dom"/>
</dbReference>
<evidence type="ECO:0000259" key="3">
    <source>
        <dbReference type="Pfam" id="PF21530"/>
    </source>
</evidence>
<dbReference type="Pfam" id="PF21530">
    <property type="entry name" value="Pif1_2B_dom"/>
    <property type="match status" value="1"/>
</dbReference>
<evidence type="ECO:0000259" key="2">
    <source>
        <dbReference type="Pfam" id="PF05970"/>
    </source>
</evidence>
<comment type="similarity">
    <text evidence="1">Belongs to the helicase family.</text>
</comment>
<keyword evidence="1" id="KW-0234">DNA repair</keyword>
<proteinExistence type="inferred from homology"/>
<dbReference type="Gramene" id="AET2Gv20868700.16">
    <property type="protein sequence ID" value="AET2Gv20868700.16"/>
    <property type="gene ID" value="AET2Gv20868700"/>
</dbReference>
<dbReference type="InterPro" id="IPR027417">
    <property type="entry name" value="P-loop_NTPase"/>
</dbReference>
<dbReference type="Pfam" id="PF05970">
    <property type="entry name" value="PIF1"/>
    <property type="match status" value="1"/>
</dbReference>
<dbReference type="EnsemblPlants" id="AET2Gv20868700.16">
    <property type="protein sequence ID" value="AET2Gv20868700.16"/>
    <property type="gene ID" value="AET2Gv20868700"/>
</dbReference>
<dbReference type="GO" id="GO:0000723">
    <property type="term" value="P:telomere maintenance"/>
    <property type="evidence" value="ECO:0007669"/>
    <property type="project" value="InterPro"/>
</dbReference>
<dbReference type="Proteomes" id="UP000015105">
    <property type="component" value="Chromosome 2D"/>
</dbReference>
<evidence type="ECO:0000313" key="4">
    <source>
        <dbReference type="EnsemblPlants" id="AET2Gv20868700.16"/>
    </source>
</evidence>
<dbReference type="CDD" id="cd18809">
    <property type="entry name" value="SF1_C_RecD"/>
    <property type="match status" value="1"/>
</dbReference>
<keyword evidence="1" id="KW-0233">DNA recombination</keyword>
<reference evidence="5" key="2">
    <citation type="journal article" date="2017" name="Nat. Plants">
        <title>The Aegilops tauschii genome reveals multiple impacts of transposons.</title>
        <authorList>
            <person name="Zhao G."/>
            <person name="Zou C."/>
            <person name="Li K."/>
            <person name="Wang K."/>
            <person name="Li T."/>
            <person name="Gao L."/>
            <person name="Zhang X."/>
            <person name="Wang H."/>
            <person name="Yang Z."/>
            <person name="Liu X."/>
            <person name="Jiang W."/>
            <person name="Mao L."/>
            <person name="Kong X."/>
            <person name="Jiao Y."/>
            <person name="Jia J."/>
        </authorList>
    </citation>
    <scope>NUCLEOTIDE SEQUENCE [LARGE SCALE GENOMIC DNA]</scope>
    <source>
        <strain evidence="5">cv. AL8/78</strain>
    </source>
</reference>
<dbReference type="Gene3D" id="3.40.50.300">
    <property type="entry name" value="P-loop containing nucleotide triphosphate hydrolases"/>
    <property type="match status" value="2"/>
</dbReference>
<dbReference type="GO" id="GO:0016887">
    <property type="term" value="F:ATP hydrolysis activity"/>
    <property type="evidence" value="ECO:0007669"/>
    <property type="project" value="RHEA"/>
</dbReference>
<comment type="catalytic activity">
    <reaction evidence="1">
        <text>ATP + H2O = ADP + phosphate + H(+)</text>
        <dbReference type="Rhea" id="RHEA:13065"/>
        <dbReference type="ChEBI" id="CHEBI:15377"/>
        <dbReference type="ChEBI" id="CHEBI:15378"/>
        <dbReference type="ChEBI" id="CHEBI:30616"/>
        <dbReference type="ChEBI" id="CHEBI:43474"/>
        <dbReference type="ChEBI" id="CHEBI:456216"/>
        <dbReference type="EC" id="5.6.2.3"/>
    </reaction>
</comment>
<feature type="domain" description="DNA helicase Pif1-like DEAD-box helicase" evidence="2">
    <location>
        <begin position="147"/>
        <end position="215"/>
    </location>
</feature>
<name>A0A453CJM7_AEGTS</name>
<sequence>MSWLEEFYIRISHLILIGRIVSAHPAEGERYYLRVLLNHVTGATSFQDLRTVNGIVYSTFREAAERRGLIESDNTINECLDEAKVFHMPSSLRRLFATILSMGKDISSFPLPEIDESYDASDNEAREIIEESTIEVDPEHLGLSSFLNPEQRYAYDEILATINSGQGGVFFVDGPGGTGKTYLYKALLAKVRAEGKIAVATATSGVAASILPGTRSQITDATLRKSYLWENMRQLRLVRNMRAQSDPWFADYLLSVGNGTEDTVDDDYIRLPDEICVPYTSDATDIDKLIESVFQMTLEENLLDPNYITSRAILSTRNEYVDKINMKMIERFPGEEMIYYSFDHAEDDPHNYYPAEFLNSLTPNGLPPHILKLKINCPIILLRNIDPASGLCNGTRLIVRGFMRNAIDAEIVLGQHASKRVFLPRIPLCPSDDEMFPFRFKRKQFPVRLSFAMTINKAQGQTIPNVGVYLPEPVFSHGQLYVALSRATSRSNMKILTVPDKKRKASPTPLQILQRT</sequence>
<dbReference type="AlphaFoldDB" id="A0A453CJM7"/>
<evidence type="ECO:0000256" key="1">
    <source>
        <dbReference type="RuleBase" id="RU363044"/>
    </source>
</evidence>